<name>A0A0C3BPN8_PILCF</name>
<sequence length="73" mass="8055">MLELRYLVTVCSWQFRVESGSLVSLSPQFILGKLYVNSLLATLNSRKHFRALASKTVELSLPNISDTSGPTGL</sequence>
<dbReference type="OrthoDB" id="2971182at2759"/>
<dbReference type="Proteomes" id="UP000054166">
    <property type="component" value="Unassembled WGS sequence"/>
</dbReference>
<evidence type="ECO:0000313" key="3">
    <source>
        <dbReference type="Proteomes" id="UP000054166"/>
    </source>
</evidence>
<proteinExistence type="predicted"/>
<protein>
    <recommendedName>
        <fullName evidence="1">DUF6534 domain-containing protein</fullName>
    </recommendedName>
</protein>
<evidence type="ECO:0000313" key="2">
    <source>
        <dbReference type="EMBL" id="KIM88473.1"/>
    </source>
</evidence>
<dbReference type="AlphaFoldDB" id="A0A0C3BPN8"/>
<dbReference type="Pfam" id="PF20152">
    <property type="entry name" value="DUF6534"/>
    <property type="match status" value="1"/>
</dbReference>
<feature type="domain" description="DUF6534" evidence="1">
    <location>
        <begin position="14"/>
        <end position="48"/>
    </location>
</feature>
<accession>A0A0C3BPN8</accession>
<gene>
    <name evidence="2" type="ORF">PILCRDRAFT_814371</name>
</gene>
<dbReference type="HOGENOM" id="CLU_2705685_0_0_1"/>
<evidence type="ECO:0000259" key="1">
    <source>
        <dbReference type="Pfam" id="PF20152"/>
    </source>
</evidence>
<reference evidence="3" key="2">
    <citation type="submission" date="2015-01" db="EMBL/GenBank/DDBJ databases">
        <title>Evolutionary Origins and Diversification of the Mycorrhizal Mutualists.</title>
        <authorList>
            <consortium name="DOE Joint Genome Institute"/>
            <consortium name="Mycorrhizal Genomics Consortium"/>
            <person name="Kohler A."/>
            <person name="Kuo A."/>
            <person name="Nagy L.G."/>
            <person name="Floudas D."/>
            <person name="Copeland A."/>
            <person name="Barry K.W."/>
            <person name="Cichocki N."/>
            <person name="Veneault-Fourrey C."/>
            <person name="LaButti K."/>
            <person name="Lindquist E.A."/>
            <person name="Lipzen A."/>
            <person name="Lundell T."/>
            <person name="Morin E."/>
            <person name="Murat C."/>
            <person name="Riley R."/>
            <person name="Ohm R."/>
            <person name="Sun H."/>
            <person name="Tunlid A."/>
            <person name="Henrissat B."/>
            <person name="Grigoriev I.V."/>
            <person name="Hibbett D.S."/>
            <person name="Martin F."/>
        </authorList>
    </citation>
    <scope>NUCLEOTIDE SEQUENCE [LARGE SCALE GENOMIC DNA]</scope>
    <source>
        <strain evidence="3">F 1598</strain>
    </source>
</reference>
<keyword evidence="3" id="KW-1185">Reference proteome</keyword>
<dbReference type="InterPro" id="IPR045339">
    <property type="entry name" value="DUF6534"/>
</dbReference>
<dbReference type="EMBL" id="KN832977">
    <property type="protein sequence ID" value="KIM88473.1"/>
    <property type="molecule type" value="Genomic_DNA"/>
</dbReference>
<organism evidence="2 3">
    <name type="scientific">Piloderma croceum (strain F 1598)</name>
    <dbReference type="NCBI Taxonomy" id="765440"/>
    <lineage>
        <taxon>Eukaryota</taxon>
        <taxon>Fungi</taxon>
        <taxon>Dikarya</taxon>
        <taxon>Basidiomycota</taxon>
        <taxon>Agaricomycotina</taxon>
        <taxon>Agaricomycetes</taxon>
        <taxon>Agaricomycetidae</taxon>
        <taxon>Atheliales</taxon>
        <taxon>Atheliaceae</taxon>
        <taxon>Piloderma</taxon>
    </lineage>
</organism>
<dbReference type="InParanoid" id="A0A0C3BPN8"/>
<reference evidence="2 3" key="1">
    <citation type="submission" date="2014-04" db="EMBL/GenBank/DDBJ databases">
        <authorList>
            <consortium name="DOE Joint Genome Institute"/>
            <person name="Kuo A."/>
            <person name="Tarkka M."/>
            <person name="Buscot F."/>
            <person name="Kohler A."/>
            <person name="Nagy L.G."/>
            <person name="Floudas D."/>
            <person name="Copeland A."/>
            <person name="Barry K.W."/>
            <person name="Cichocki N."/>
            <person name="Veneault-Fourrey C."/>
            <person name="LaButti K."/>
            <person name="Lindquist E.A."/>
            <person name="Lipzen A."/>
            <person name="Lundell T."/>
            <person name="Morin E."/>
            <person name="Murat C."/>
            <person name="Sun H."/>
            <person name="Tunlid A."/>
            <person name="Henrissat B."/>
            <person name="Grigoriev I.V."/>
            <person name="Hibbett D.S."/>
            <person name="Martin F."/>
            <person name="Nordberg H.P."/>
            <person name="Cantor M.N."/>
            <person name="Hua S.X."/>
        </authorList>
    </citation>
    <scope>NUCLEOTIDE SEQUENCE [LARGE SCALE GENOMIC DNA]</scope>
    <source>
        <strain evidence="2 3">F 1598</strain>
    </source>
</reference>